<dbReference type="Proteomes" id="UP000178444">
    <property type="component" value="Unassembled WGS sequence"/>
</dbReference>
<gene>
    <name evidence="1" type="ORF">A2941_01820</name>
</gene>
<protein>
    <submittedName>
        <fullName evidence="1">Uncharacterized protein</fullName>
    </submittedName>
</protein>
<accession>A0A1F8GRQ1</accession>
<dbReference type="AlphaFoldDB" id="A0A1F8GRQ1"/>
<sequence length="215" mass="25611">MFSSYHNPPPFSNSRELEKKRERMLMWIIFLNYFYELIEWRTGGGKMEELPDQLTFAKLYGCDKGTTFKFFKEHLLDAIEEAEDPPVRWPTRQEVGFVTSVLFDFAITPIDTSDGMLKPKDLEVVTVILLRDLAGHRDAELIELAAGQVLFWNGFYREHVRQTQSIRQYDVLGRFLFEKAAKYYNDPEHRFIMEHMSDNFTYWARRCRDIQRVMN</sequence>
<name>A0A1F8GRQ1_9BACT</name>
<evidence type="ECO:0000313" key="1">
    <source>
        <dbReference type="EMBL" id="OGN27336.1"/>
    </source>
</evidence>
<reference evidence="1 2" key="1">
    <citation type="journal article" date="2016" name="Nat. Commun.">
        <title>Thousands of microbial genomes shed light on interconnected biogeochemical processes in an aquifer system.</title>
        <authorList>
            <person name="Anantharaman K."/>
            <person name="Brown C.T."/>
            <person name="Hug L.A."/>
            <person name="Sharon I."/>
            <person name="Castelle C.J."/>
            <person name="Probst A.J."/>
            <person name="Thomas B.C."/>
            <person name="Singh A."/>
            <person name="Wilkins M.J."/>
            <person name="Karaoz U."/>
            <person name="Brodie E.L."/>
            <person name="Williams K.H."/>
            <person name="Hubbard S.S."/>
            <person name="Banfield J.F."/>
        </authorList>
    </citation>
    <scope>NUCLEOTIDE SEQUENCE [LARGE SCALE GENOMIC DNA]</scope>
</reference>
<proteinExistence type="predicted"/>
<evidence type="ECO:0000313" key="2">
    <source>
        <dbReference type="Proteomes" id="UP000178444"/>
    </source>
</evidence>
<dbReference type="EMBL" id="MGKO01000012">
    <property type="protein sequence ID" value="OGN27336.1"/>
    <property type="molecule type" value="Genomic_DNA"/>
</dbReference>
<comment type="caution">
    <text evidence="1">The sequence shown here is derived from an EMBL/GenBank/DDBJ whole genome shotgun (WGS) entry which is preliminary data.</text>
</comment>
<organism evidence="1 2">
    <name type="scientific">Candidatus Yanofskybacteria bacterium RIFCSPLOWO2_01_FULL_49_17</name>
    <dbReference type="NCBI Taxonomy" id="1802700"/>
    <lineage>
        <taxon>Bacteria</taxon>
        <taxon>Candidatus Yanofskyibacteriota</taxon>
    </lineage>
</organism>